<dbReference type="GO" id="GO:0016887">
    <property type="term" value="F:ATP hydrolysis activity"/>
    <property type="evidence" value="ECO:0007669"/>
    <property type="project" value="TreeGrafter"/>
</dbReference>
<dbReference type="InterPro" id="IPR027417">
    <property type="entry name" value="P-loop_NTPase"/>
</dbReference>
<name>A0A3N9TFK2_9VIBR</name>
<dbReference type="PANTHER" id="PTHR43384:SF13">
    <property type="entry name" value="SLR0110 PROTEIN"/>
    <property type="match status" value="1"/>
</dbReference>
<accession>A0A3N9TFK2</accession>
<dbReference type="SUPFAM" id="SSF52172">
    <property type="entry name" value="CheY-like"/>
    <property type="match status" value="1"/>
</dbReference>
<proteinExistence type="predicted"/>
<dbReference type="InterPro" id="IPR050625">
    <property type="entry name" value="ParA/MinD_ATPase"/>
</dbReference>
<dbReference type="GO" id="GO:0005524">
    <property type="term" value="F:ATP binding"/>
    <property type="evidence" value="ECO:0007669"/>
    <property type="project" value="TreeGrafter"/>
</dbReference>
<comment type="caution">
    <text evidence="1">The sequence shown here is derived from an EMBL/GenBank/DDBJ whole genome shotgun (WGS) entry which is preliminary data.</text>
</comment>
<reference evidence="1 2" key="1">
    <citation type="submission" date="2018-11" db="EMBL/GenBank/DDBJ databases">
        <title>Vibrio LJC006 sp. nov., isolated from seawater during the bloom of the enteromorpha.</title>
        <authorList>
            <person name="Liang J."/>
        </authorList>
    </citation>
    <scope>NUCLEOTIDE SEQUENCE [LARGE SCALE GENOMIC DNA]</scope>
    <source>
        <strain evidence="1 2">LJC006</strain>
    </source>
</reference>
<dbReference type="RefSeq" id="WP_124937425.1">
    <property type="nucleotide sequence ID" value="NZ_RJVQ01000004.1"/>
</dbReference>
<gene>
    <name evidence="1" type="ORF">EES38_11975</name>
</gene>
<dbReference type="EMBL" id="RJVQ01000004">
    <property type="protein sequence ID" value="RQW63027.1"/>
    <property type="molecule type" value="Genomic_DNA"/>
</dbReference>
<sequence>MNDRPNHQFEQSQSATRLKTPLDVWVLYSDDEFKVRIARELMACLGVNFEFHALDKLDVSVFRGNTFPDLIFVQTGEGWATQISQLQHADIDKSDHDMAMIVFGEDTDHASLRMALRLGASDYLSDHITHEELMPILAAFAESKVESNEFAELFLFINTKGGMGATTLCLNSAIEVAINSPGKVLYLDLDLHFGVATDYLNLNPSYSLTDAIEQSEDLDEISLQSLVTKHDSGLRLLSFNHETPLENYEQSKRIGSLIPILRRYYKYIFVDMSAGADCTFSSVMSQASKAFLITQQNLIALKNASSIIRSLRYEYGIQNDSMALVVNRFEKKQQIRLKDIEGSMLGIELFTIPNDFKVSIESTNLGKPFIVDKPHSMIGRSIHEFCKTLSPDVIESKGWLDRFFN</sequence>
<dbReference type="Gene3D" id="3.40.50.300">
    <property type="entry name" value="P-loop containing nucleotide triphosphate hydrolases"/>
    <property type="match status" value="1"/>
</dbReference>
<dbReference type="OrthoDB" id="5813333at2"/>
<evidence type="ECO:0000313" key="2">
    <source>
        <dbReference type="Proteomes" id="UP000281112"/>
    </source>
</evidence>
<keyword evidence="2" id="KW-1185">Reference proteome</keyword>
<evidence type="ECO:0000313" key="1">
    <source>
        <dbReference type="EMBL" id="RQW63027.1"/>
    </source>
</evidence>
<dbReference type="InterPro" id="IPR011006">
    <property type="entry name" value="CheY-like_superfamily"/>
</dbReference>
<dbReference type="SUPFAM" id="SSF52540">
    <property type="entry name" value="P-loop containing nucleoside triphosphate hydrolases"/>
    <property type="match status" value="1"/>
</dbReference>
<dbReference type="PANTHER" id="PTHR43384">
    <property type="entry name" value="SEPTUM SITE-DETERMINING PROTEIN MIND HOMOLOG, CHLOROPLASTIC-RELATED"/>
    <property type="match status" value="1"/>
</dbReference>
<dbReference type="GO" id="GO:0005829">
    <property type="term" value="C:cytosol"/>
    <property type="evidence" value="ECO:0007669"/>
    <property type="project" value="TreeGrafter"/>
</dbReference>
<dbReference type="Proteomes" id="UP000281112">
    <property type="component" value="Unassembled WGS sequence"/>
</dbReference>
<organism evidence="1 2">
    <name type="scientific">Vibrio viridaestus</name>
    <dbReference type="NCBI Taxonomy" id="2487322"/>
    <lineage>
        <taxon>Bacteria</taxon>
        <taxon>Pseudomonadati</taxon>
        <taxon>Pseudomonadota</taxon>
        <taxon>Gammaproteobacteria</taxon>
        <taxon>Vibrionales</taxon>
        <taxon>Vibrionaceae</taxon>
        <taxon>Vibrio</taxon>
    </lineage>
</organism>
<protein>
    <submittedName>
        <fullName evidence="1">Type II secretion protein</fullName>
    </submittedName>
</protein>
<dbReference type="AlphaFoldDB" id="A0A3N9TFK2"/>
<dbReference type="GO" id="GO:0009898">
    <property type="term" value="C:cytoplasmic side of plasma membrane"/>
    <property type="evidence" value="ECO:0007669"/>
    <property type="project" value="TreeGrafter"/>
</dbReference>
<dbReference type="GO" id="GO:0051782">
    <property type="term" value="P:negative regulation of cell division"/>
    <property type="evidence" value="ECO:0007669"/>
    <property type="project" value="TreeGrafter"/>
</dbReference>
<dbReference type="Gene3D" id="3.40.50.2300">
    <property type="match status" value="1"/>
</dbReference>